<dbReference type="Gene3D" id="3.30.420.40">
    <property type="match status" value="2"/>
</dbReference>
<dbReference type="AlphaFoldDB" id="A0AAP2GJ53"/>
<sequence length="316" mass="33683">MAKKKQQADPGAENLWGIDLGGTKIEGVVLRSAEDPAVLFRDRVPTEADQGYEHILEQIRTLVEMMKAATGTEPKMIGFATPGTVDPRRGTMKNCNTVAMNGKPMAADIQRVLGVPVRLANDANCFALAETRLGIVKQEYPEARVVFGVIMGTGVGGGVVIDGRSIAGLQGIGGEWGHNFLDDSGGPCYCGKTGCVERVISGPSLQQYYFKETGNNKPLKDIVALAESKVDPTAQKTMIRLVHFFGKALSVIINILDPDVIVIGGGVGNIDLLYDRGRDAVKQNVFNDRLDTPIVRPVLGDSAGVFGAAFLVADAV</sequence>
<dbReference type="RefSeq" id="WP_254092255.1">
    <property type="nucleotide sequence ID" value="NZ_JAHESC010000034.1"/>
</dbReference>
<accession>A0AAP2GJ53</accession>
<proteinExistence type="inferred from homology"/>
<organism evidence="2 3">
    <name type="scientific">Dawidia soli</name>
    <dbReference type="NCBI Taxonomy" id="2782352"/>
    <lineage>
        <taxon>Bacteria</taxon>
        <taxon>Pseudomonadati</taxon>
        <taxon>Bacteroidota</taxon>
        <taxon>Cytophagia</taxon>
        <taxon>Cytophagales</taxon>
        <taxon>Chryseotaleaceae</taxon>
        <taxon>Dawidia</taxon>
    </lineage>
</organism>
<comment type="caution">
    <text evidence="2">The sequence shown here is derived from an EMBL/GenBank/DDBJ whole genome shotgun (WGS) entry which is preliminary data.</text>
</comment>
<dbReference type="PROSITE" id="PS01125">
    <property type="entry name" value="ROK"/>
    <property type="match status" value="1"/>
</dbReference>
<keyword evidence="3" id="KW-1185">Reference proteome</keyword>
<dbReference type="PANTHER" id="PTHR18964">
    <property type="entry name" value="ROK (REPRESSOR, ORF, KINASE) FAMILY"/>
    <property type="match status" value="1"/>
</dbReference>
<dbReference type="InterPro" id="IPR043129">
    <property type="entry name" value="ATPase_NBD"/>
</dbReference>
<dbReference type="PANTHER" id="PTHR18964:SF149">
    <property type="entry name" value="BIFUNCTIONAL UDP-N-ACETYLGLUCOSAMINE 2-EPIMERASE_N-ACETYLMANNOSAMINE KINASE"/>
    <property type="match status" value="1"/>
</dbReference>
<dbReference type="EMBL" id="JAHESC010000034">
    <property type="protein sequence ID" value="MBT1689031.1"/>
    <property type="molecule type" value="Genomic_DNA"/>
</dbReference>
<evidence type="ECO:0000313" key="2">
    <source>
        <dbReference type="EMBL" id="MBT1689031.1"/>
    </source>
</evidence>
<name>A0AAP2GJ53_9BACT</name>
<dbReference type="Pfam" id="PF00480">
    <property type="entry name" value="ROK"/>
    <property type="match status" value="1"/>
</dbReference>
<protein>
    <submittedName>
        <fullName evidence="2">ROK family protein</fullName>
    </submittedName>
</protein>
<gene>
    <name evidence="2" type="ORF">KK078_20870</name>
</gene>
<evidence type="ECO:0000256" key="1">
    <source>
        <dbReference type="ARBA" id="ARBA00006479"/>
    </source>
</evidence>
<dbReference type="Proteomes" id="UP001319180">
    <property type="component" value="Unassembled WGS sequence"/>
</dbReference>
<evidence type="ECO:0000313" key="3">
    <source>
        <dbReference type="Proteomes" id="UP001319180"/>
    </source>
</evidence>
<comment type="similarity">
    <text evidence="1">Belongs to the ROK (NagC/XylR) family.</text>
</comment>
<reference evidence="2 3" key="1">
    <citation type="submission" date="2021-05" db="EMBL/GenBank/DDBJ databases">
        <title>A Polyphasic approach of four new species of the genus Ohtaekwangia: Ohtaekwangia histidinii sp. nov., Ohtaekwangia cretensis sp. nov., Ohtaekwangia indiensis sp. nov., Ohtaekwangia reichenbachii sp. nov. from diverse environment.</title>
        <authorList>
            <person name="Octaviana S."/>
        </authorList>
    </citation>
    <scope>NUCLEOTIDE SEQUENCE [LARGE SCALE GENOMIC DNA]</scope>
    <source>
        <strain evidence="2 3">PWU37</strain>
    </source>
</reference>
<dbReference type="SUPFAM" id="SSF53067">
    <property type="entry name" value="Actin-like ATPase domain"/>
    <property type="match status" value="1"/>
</dbReference>
<dbReference type="InterPro" id="IPR049874">
    <property type="entry name" value="ROK_cs"/>
</dbReference>
<dbReference type="InterPro" id="IPR000600">
    <property type="entry name" value="ROK"/>
</dbReference>